<evidence type="ECO:0000256" key="4">
    <source>
        <dbReference type="ARBA" id="ARBA00022741"/>
    </source>
</evidence>
<comment type="similarity">
    <text evidence="1 8">Belongs to the class-I aminoacyl-tRNA synthetase family. Glutamate--tRNA ligase type 1 subfamily.</text>
</comment>
<dbReference type="Pfam" id="PF19269">
    <property type="entry name" value="Anticodon_2"/>
    <property type="match status" value="1"/>
</dbReference>
<dbReference type="Pfam" id="PF00749">
    <property type="entry name" value="tRNA-synt_1c"/>
    <property type="match status" value="1"/>
</dbReference>
<feature type="domain" description="Glutamyl/glutaminyl-tRNA synthetase class Ib catalytic" evidence="9">
    <location>
        <begin position="3"/>
        <end position="274"/>
    </location>
</feature>
<dbReference type="AlphaFoldDB" id="A0A1H6IIF3"/>
<evidence type="ECO:0000313" key="12">
    <source>
        <dbReference type="Proteomes" id="UP000182983"/>
    </source>
</evidence>
<dbReference type="GO" id="GO:0004818">
    <property type="term" value="F:glutamate-tRNA ligase activity"/>
    <property type="evidence" value="ECO:0007669"/>
    <property type="project" value="UniProtKB-UniRule"/>
</dbReference>
<sequence>MSVTVRFAPSPTGLLHVGNARVALINWLFARKSGGSFVLRLDDTDPERSRPEFAEAIEADLLWLGLSWDRLERQSERLDRYHAAAERLKESGRLYPCWETSEELEIRRKLALSRGRPPVYDRASLRLSDAEIAARAAEGRRPHWRFKLDHAEVRWDDLVRGPCHGHGEHLSDPVLIRADGSFLYTLPSVVDDIEFGITHVVRGEDHVTNTVAQIQIFEALGGPVPGFAHLSLLTDAGGGGLSKRLGSGSLADLRGRGIEPMALNALLARLGTSDAVAVQHDLAGLAAEFGWDKFGRGSPKFDLALLERLDSQLVHQMSFAEAQDSLADLGLAEADEAFWLGVRGNLTRMADAAEWWAICRAELAPTIEDADFTAAAAALLPPEPWDQSSWSVWTEAVKQATGRKGKALFHPLRLALTGRENGPELKTLLPLIGRARALARLEGRVA</sequence>
<dbReference type="SUPFAM" id="SSF48163">
    <property type="entry name" value="An anticodon-binding domain of class I aminoacyl-tRNA synthetases"/>
    <property type="match status" value="1"/>
</dbReference>
<evidence type="ECO:0000256" key="7">
    <source>
        <dbReference type="ARBA" id="ARBA00023146"/>
    </source>
</evidence>
<keyword evidence="6 8" id="KW-0648">Protein biosynthesis</keyword>
<comment type="subcellular location">
    <subcellularLocation>
        <location evidence="8">Cytoplasm</location>
    </subcellularLocation>
</comment>
<dbReference type="NCBIfam" id="TIGR00464">
    <property type="entry name" value="gltX_bact"/>
    <property type="match status" value="1"/>
</dbReference>
<name>A0A1H6IIF3_MAGFU</name>
<reference evidence="12" key="1">
    <citation type="submission" date="2016-10" db="EMBL/GenBank/DDBJ databases">
        <authorList>
            <person name="Varghese N."/>
            <person name="Submissions S."/>
        </authorList>
    </citation>
    <scope>NUCLEOTIDE SEQUENCE [LARGE SCALE GENOMIC DNA]</scope>
    <source>
        <strain evidence="12">DSM 13234</strain>
    </source>
</reference>
<accession>A0A1H6IIF3</accession>
<comment type="catalytic activity">
    <reaction evidence="8">
        <text>tRNA(Glu) + L-glutamate + ATP = L-glutamyl-tRNA(Glu) + AMP + diphosphate</text>
        <dbReference type="Rhea" id="RHEA:23540"/>
        <dbReference type="Rhea" id="RHEA-COMP:9663"/>
        <dbReference type="Rhea" id="RHEA-COMP:9680"/>
        <dbReference type="ChEBI" id="CHEBI:29985"/>
        <dbReference type="ChEBI" id="CHEBI:30616"/>
        <dbReference type="ChEBI" id="CHEBI:33019"/>
        <dbReference type="ChEBI" id="CHEBI:78442"/>
        <dbReference type="ChEBI" id="CHEBI:78520"/>
        <dbReference type="ChEBI" id="CHEBI:456215"/>
        <dbReference type="EC" id="6.1.1.17"/>
    </reaction>
</comment>
<evidence type="ECO:0000313" key="11">
    <source>
        <dbReference type="EMBL" id="SEH48355.1"/>
    </source>
</evidence>
<dbReference type="PANTHER" id="PTHR43311:SF2">
    <property type="entry name" value="GLUTAMATE--TRNA LIGASE, MITOCHONDRIAL-RELATED"/>
    <property type="match status" value="1"/>
</dbReference>
<dbReference type="InterPro" id="IPR020751">
    <property type="entry name" value="aa-tRNA-synth_I_codon-bd_sub2"/>
</dbReference>
<dbReference type="SUPFAM" id="SSF52374">
    <property type="entry name" value="Nucleotidylyl transferase"/>
    <property type="match status" value="1"/>
</dbReference>
<comment type="caution">
    <text evidence="8">Lacks conserved residue(s) required for the propagation of feature annotation.</text>
</comment>
<evidence type="ECO:0000259" key="10">
    <source>
        <dbReference type="Pfam" id="PF19269"/>
    </source>
</evidence>
<dbReference type="InterPro" id="IPR045462">
    <property type="entry name" value="aa-tRNA-synth_I_cd-bd"/>
</dbReference>
<dbReference type="EC" id="6.1.1.17" evidence="8"/>
<keyword evidence="3 8" id="KW-0436">Ligase</keyword>
<evidence type="ECO:0000256" key="6">
    <source>
        <dbReference type="ARBA" id="ARBA00022917"/>
    </source>
</evidence>
<dbReference type="InterPro" id="IPR014729">
    <property type="entry name" value="Rossmann-like_a/b/a_fold"/>
</dbReference>
<keyword evidence="4 8" id="KW-0547">Nucleotide-binding</keyword>
<dbReference type="InterPro" id="IPR008925">
    <property type="entry name" value="aa_tRNA-synth_I_cd-bd_sf"/>
</dbReference>
<dbReference type="InterPro" id="IPR049940">
    <property type="entry name" value="GluQ/Sye"/>
</dbReference>
<dbReference type="Gene3D" id="1.10.10.350">
    <property type="match status" value="1"/>
</dbReference>
<keyword evidence="12" id="KW-1185">Reference proteome</keyword>
<dbReference type="GO" id="GO:0000049">
    <property type="term" value="F:tRNA binding"/>
    <property type="evidence" value="ECO:0007669"/>
    <property type="project" value="InterPro"/>
</dbReference>
<dbReference type="InterPro" id="IPR020058">
    <property type="entry name" value="Glu/Gln-tRNA-synth_Ib_cat-dom"/>
</dbReference>
<dbReference type="GO" id="GO:0006424">
    <property type="term" value="P:glutamyl-tRNA aminoacylation"/>
    <property type="evidence" value="ECO:0007669"/>
    <property type="project" value="UniProtKB-UniRule"/>
</dbReference>
<dbReference type="PRINTS" id="PR00987">
    <property type="entry name" value="TRNASYNTHGLU"/>
</dbReference>
<dbReference type="EMBL" id="FNWO01000011">
    <property type="protein sequence ID" value="SEH48355.1"/>
    <property type="molecule type" value="Genomic_DNA"/>
</dbReference>
<keyword evidence="5 8" id="KW-0067">ATP-binding</keyword>
<dbReference type="InterPro" id="IPR004527">
    <property type="entry name" value="Glu-tRNA-ligase_bac/mito"/>
</dbReference>
<dbReference type="InterPro" id="IPR001412">
    <property type="entry name" value="aa-tRNA-synth_I_CS"/>
</dbReference>
<dbReference type="RefSeq" id="WP_074769147.1">
    <property type="nucleotide sequence ID" value="NZ_FNWO01000011.1"/>
</dbReference>
<evidence type="ECO:0000256" key="1">
    <source>
        <dbReference type="ARBA" id="ARBA00007894"/>
    </source>
</evidence>
<keyword evidence="2 8" id="KW-0963">Cytoplasm</keyword>
<dbReference type="GO" id="GO:0005524">
    <property type="term" value="F:ATP binding"/>
    <property type="evidence" value="ECO:0007669"/>
    <property type="project" value="UniProtKB-UniRule"/>
</dbReference>
<evidence type="ECO:0000256" key="8">
    <source>
        <dbReference type="HAMAP-Rule" id="MF_00022"/>
    </source>
</evidence>
<gene>
    <name evidence="8" type="primary">gltX</name>
    <name evidence="11" type="ORF">SAMN04244559_02542</name>
</gene>
<feature type="short sequence motif" description="'HIGH' region" evidence="8">
    <location>
        <begin position="9"/>
        <end position="19"/>
    </location>
</feature>
<dbReference type="PANTHER" id="PTHR43311">
    <property type="entry name" value="GLUTAMATE--TRNA LIGASE"/>
    <property type="match status" value="1"/>
</dbReference>
<evidence type="ECO:0000259" key="9">
    <source>
        <dbReference type="Pfam" id="PF00749"/>
    </source>
</evidence>
<evidence type="ECO:0000256" key="3">
    <source>
        <dbReference type="ARBA" id="ARBA00022598"/>
    </source>
</evidence>
<feature type="binding site" evidence="8">
    <location>
        <position position="243"/>
    </location>
    <ligand>
        <name>ATP</name>
        <dbReference type="ChEBI" id="CHEBI:30616"/>
    </ligand>
</feature>
<organism evidence="11 12">
    <name type="scientific">Magnetospirillum fulvum</name>
    <name type="common">Rhodospirillum fulvum</name>
    <dbReference type="NCBI Taxonomy" id="1082"/>
    <lineage>
        <taxon>Bacteria</taxon>
        <taxon>Pseudomonadati</taxon>
        <taxon>Pseudomonadota</taxon>
        <taxon>Alphaproteobacteria</taxon>
        <taxon>Rhodospirillales</taxon>
        <taxon>Rhodospirillaceae</taxon>
        <taxon>Magnetospirillum</taxon>
    </lineage>
</organism>
<dbReference type="InterPro" id="IPR000924">
    <property type="entry name" value="Glu/Gln-tRNA-synth"/>
</dbReference>
<keyword evidence="7 8" id="KW-0030">Aminoacyl-tRNA synthetase</keyword>
<dbReference type="OrthoDB" id="9807503at2"/>
<protein>
    <recommendedName>
        <fullName evidence="8">Glutamate--tRNA ligase</fullName>
        <ecNumber evidence="8">6.1.1.17</ecNumber>
    </recommendedName>
    <alternativeName>
        <fullName evidence="8">Glutamyl-tRNA synthetase</fullName>
        <shortName evidence="8">GluRS</shortName>
    </alternativeName>
</protein>
<feature type="domain" description="Aminoacyl-tRNA synthetase class I anticodon-binding" evidence="10">
    <location>
        <begin position="378"/>
        <end position="442"/>
    </location>
</feature>
<dbReference type="Gene3D" id="3.40.50.620">
    <property type="entry name" value="HUPs"/>
    <property type="match status" value="1"/>
</dbReference>
<feature type="short sequence motif" description="'KMSKS' region" evidence="8">
    <location>
        <begin position="240"/>
        <end position="244"/>
    </location>
</feature>
<dbReference type="PROSITE" id="PS00178">
    <property type="entry name" value="AA_TRNA_LIGASE_I"/>
    <property type="match status" value="1"/>
</dbReference>
<dbReference type="HAMAP" id="MF_00022">
    <property type="entry name" value="Glu_tRNA_synth_type1"/>
    <property type="match status" value="1"/>
</dbReference>
<proteinExistence type="inferred from homology"/>
<comment type="subunit">
    <text evidence="8">Monomer.</text>
</comment>
<dbReference type="Proteomes" id="UP000182983">
    <property type="component" value="Unassembled WGS sequence"/>
</dbReference>
<comment type="function">
    <text evidence="8">Catalyzes the attachment of glutamate to tRNA(Glu) in a two-step reaction: glutamate is first activated by ATP to form Glu-AMP and then transferred to the acceptor end of tRNA(Glu).</text>
</comment>
<evidence type="ECO:0000256" key="2">
    <source>
        <dbReference type="ARBA" id="ARBA00022490"/>
    </source>
</evidence>
<dbReference type="GO" id="GO:0005737">
    <property type="term" value="C:cytoplasm"/>
    <property type="evidence" value="ECO:0007669"/>
    <property type="project" value="UniProtKB-SubCell"/>
</dbReference>
<evidence type="ECO:0000256" key="5">
    <source>
        <dbReference type="ARBA" id="ARBA00022840"/>
    </source>
</evidence>